<dbReference type="NCBIfam" id="TIGR00803">
    <property type="entry name" value="nst"/>
    <property type="match status" value="1"/>
</dbReference>
<keyword evidence="6 7" id="KW-0472">Membrane</keyword>
<evidence type="ECO:0000313" key="8">
    <source>
        <dbReference type="Proteomes" id="UP000492821"/>
    </source>
</evidence>
<keyword evidence="5 7" id="KW-1133">Transmembrane helix</keyword>
<accession>A0A7E4VL61</accession>
<dbReference type="Gene3D" id="1.10.3730.20">
    <property type="match status" value="1"/>
</dbReference>
<feature type="transmembrane region" description="Helical" evidence="7">
    <location>
        <begin position="343"/>
        <end position="362"/>
    </location>
</feature>
<reference evidence="9" key="2">
    <citation type="submission" date="2020-10" db="UniProtKB">
        <authorList>
            <consortium name="WormBaseParasite"/>
        </authorList>
    </citation>
    <scope>IDENTIFICATION</scope>
</reference>
<evidence type="ECO:0000256" key="7">
    <source>
        <dbReference type="SAM" id="Phobius"/>
    </source>
</evidence>
<reference evidence="8" key="1">
    <citation type="journal article" date="2013" name="Genetics">
        <title>The draft genome and transcriptome of Panagrellus redivivus are shaped by the harsh demands of a free-living lifestyle.</title>
        <authorList>
            <person name="Srinivasan J."/>
            <person name="Dillman A.R."/>
            <person name="Macchietto M.G."/>
            <person name="Heikkinen L."/>
            <person name="Lakso M."/>
            <person name="Fracchia K.M."/>
            <person name="Antoshechkin I."/>
            <person name="Mortazavi A."/>
            <person name="Wong G."/>
            <person name="Sternberg P.W."/>
        </authorList>
    </citation>
    <scope>NUCLEOTIDE SEQUENCE [LARGE SCALE GENOMIC DNA]</scope>
    <source>
        <strain evidence="8">MT8872</strain>
    </source>
</reference>
<feature type="transmembrane region" description="Helical" evidence="7">
    <location>
        <begin position="290"/>
        <end position="309"/>
    </location>
</feature>
<proteinExistence type="inferred from homology"/>
<dbReference type="WBParaSite" id="Pan_g22524.t1">
    <property type="protein sequence ID" value="Pan_g22524.t1"/>
    <property type="gene ID" value="Pan_g22524"/>
</dbReference>
<dbReference type="InterPro" id="IPR007271">
    <property type="entry name" value="Nuc_sug_transpt"/>
</dbReference>
<keyword evidence="8" id="KW-1185">Reference proteome</keyword>
<dbReference type="Pfam" id="PF04142">
    <property type="entry name" value="Nuc_sug_transp"/>
    <property type="match status" value="1"/>
</dbReference>
<evidence type="ECO:0000256" key="4">
    <source>
        <dbReference type="ARBA" id="ARBA00022692"/>
    </source>
</evidence>
<evidence type="ECO:0000256" key="3">
    <source>
        <dbReference type="ARBA" id="ARBA00022597"/>
    </source>
</evidence>
<name>A0A7E4VL61_PANRE</name>
<evidence type="ECO:0000313" key="9">
    <source>
        <dbReference type="WBParaSite" id="Pan_g22524.t1"/>
    </source>
</evidence>
<evidence type="ECO:0000256" key="6">
    <source>
        <dbReference type="ARBA" id="ARBA00023136"/>
    </source>
</evidence>
<feature type="transmembrane region" description="Helical" evidence="7">
    <location>
        <begin position="316"/>
        <end position="337"/>
    </location>
</feature>
<dbReference type="SUPFAM" id="SSF103481">
    <property type="entry name" value="Multidrug resistance efflux transporter EmrE"/>
    <property type="match status" value="1"/>
</dbReference>
<evidence type="ECO:0000256" key="1">
    <source>
        <dbReference type="ARBA" id="ARBA00004141"/>
    </source>
</evidence>
<feature type="transmembrane region" description="Helical" evidence="7">
    <location>
        <begin position="33"/>
        <end position="53"/>
    </location>
</feature>
<organism evidence="8 9">
    <name type="scientific">Panagrellus redivivus</name>
    <name type="common">Microworm</name>
    <dbReference type="NCBI Taxonomy" id="6233"/>
    <lineage>
        <taxon>Eukaryota</taxon>
        <taxon>Metazoa</taxon>
        <taxon>Ecdysozoa</taxon>
        <taxon>Nematoda</taxon>
        <taxon>Chromadorea</taxon>
        <taxon>Rhabditida</taxon>
        <taxon>Tylenchina</taxon>
        <taxon>Panagrolaimomorpha</taxon>
        <taxon>Panagrolaimoidea</taxon>
        <taxon>Panagrolaimidae</taxon>
        <taxon>Panagrellus</taxon>
    </lineage>
</organism>
<feature type="transmembrane region" description="Helical" evidence="7">
    <location>
        <begin position="170"/>
        <end position="192"/>
    </location>
</feature>
<dbReference type="InterPro" id="IPR037185">
    <property type="entry name" value="EmrE-like"/>
</dbReference>
<feature type="transmembrane region" description="Helical" evidence="7">
    <location>
        <begin position="253"/>
        <end position="270"/>
    </location>
</feature>
<dbReference type="PANTHER" id="PTHR10231">
    <property type="entry name" value="NUCLEOTIDE-SUGAR TRANSMEMBRANE TRANSPORTER"/>
    <property type="match status" value="1"/>
</dbReference>
<evidence type="ECO:0000256" key="5">
    <source>
        <dbReference type="ARBA" id="ARBA00022989"/>
    </source>
</evidence>
<dbReference type="PIRSF" id="PIRSF005799">
    <property type="entry name" value="UDP-gal_transpt"/>
    <property type="match status" value="1"/>
</dbReference>
<keyword evidence="3" id="KW-0762">Sugar transport</keyword>
<dbReference type="AlphaFoldDB" id="A0A7E4VL61"/>
<dbReference type="Proteomes" id="UP000492821">
    <property type="component" value="Unassembled WGS sequence"/>
</dbReference>
<feature type="transmembrane region" description="Helical" evidence="7">
    <location>
        <begin position="112"/>
        <end position="136"/>
    </location>
</feature>
<feature type="transmembrane region" description="Helical" evidence="7">
    <location>
        <begin position="142"/>
        <end position="163"/>
    </location>
</feature>
<sequence length="387" mass="42573">MTAKRGNTEESTPLDATIKQKDPEVKRRDWGKIIKYASLIILTVQYIGQVMMLDYSYAVANKLGNKPAFHKSVVLFFNEMFKLSASLALFSIESKSVIQAAKNLKVHLFDNFLDFMKVGVVAVIYLIQNVLNIYAVENLKSAQYAVTYQLKILTTAIFTVTLLGRRLSLIQWISMVVLVAGVALVSIDAILVKEAAKAAALALGANVTTPASSVDKSTSPIFGFACVLTACVLSGFAGIYLEKILKTSDVSIWVRNIQLSLLSIPINFIYMALFERNQIARLGFMYGFRWNIWVAVGFQAFGGLVVAVVMKFADNILKAFSTSVGIVLITCLSIPVFARYPTLYFIGGATLVITAVVVYSLFPYKKPKSKTEELALQSTSTDGDIEK</sequence>
<keyword evidence="4 7" id="KW-0812">Transmembrane</keyword>
<evidence type="ECO:0000256" key="2">
    <source>
        <dbReference type="ARBA" id="ARBA00009976"/>
    </source>
</evidence>
<dbReference type="GO" id="GO:0000139">
    <property type="term" value="C:Golgi membrane"/>
    <property type="evidence" value="ECO:0007669"/>
    <property type="project" value="InterPro"/>
</dbReference>
<protein>
    <submittedName>
        <fullName evidence="9">UDP-galactose transporter</fullName>
    </submittedName>
</protein>
<feature type="transmembrane region" description="Helical" evidence="7">
    <location>
        <begin position="221"/>
        <end position="241"/>
    </location>
</feature>
<feature type="transmembrane region" description="Helical" evidence="7">
    <location>
        <begin position="73"/>
        <end position="92"/>
    </location>
</feature>
<comment type="similarity">
    <text evidence="2">Belongs to the nucleotide-sugar transporter family. SLC35A subfamily.</text>
</comment>
<dbReference type="GO" id="GO:0015165">
    <property type="term" value="F:pyrimidine nucleotide-sugar transmembrane transporter activity"/>
    <property type="evidence" value="ECO:0007669"/>
    <property type="project" value="InterPro"/>
</dbReference>
<comment type="subcellular location">
    <subcellularLocation>
        <location evidence="1">Membrane</location>
        <topology evidence="1">Multi-pass membrane protein</topology>
    </subcellularLocation>
</comment>
<keyword evidence="3" id="KW-0813">Transport</keyword>